<dbReference type="GO" id="GO:0008270">
    <property type="term" value="F:zinc ion binding"/>
    <property type="evidence" value="ECO:0007669"/>
    <property type="project" value="TreeGrafter"/>
</dbReference>
<keyword evidence="3" id="KW-0862">Zinc</keyword>
<organism evidence="4">
    <name type="scientific">Fonticula alba</name>
    <name type="common">Slime mold</name>
    <dbReference type="NCBI Taxonomy" id="691883"/>
    <lineage>
        <taxon>Eukaryota</taxon>
        <taxon>Rotosphaerida</taxon>
        <taxon>Fonticulaceae</taxon>
        <taxon>Fonticula</taxon>
    </lineage>
</organism>
<dbReference type="Pfam" id="PF05907">
    <property type="entry name" value="CXXC_Zn-b_euk"/>
    <property type="match status" value="1"/>
</dbReference>
<dbReference type="AlphaFoldDB" id="A0A058Z936"/>
<name>A0A058Z936_FONAL</name>
<comment type="similarity">
    <text evidence="1">Belongs to the UPF0587 family.</text>
</comment>
<evidence type="ECO:0000256" key="2">
    <source>
        <dbReference type="ARBA" id="ARBA00022723"/>
    </source>
</evidence>
<evidence type="ECO:0000256" key="1">
    <source>
        <dbReference type="ARBA" id="ARBA00007818"/>
    </source>
</evidence>
<dbReference type="OMA" id="TAHFVWR"/>
<evidence type="ECO:0008006" key="6">
    <source>
        <dbReference type="Google" id="ProtNLM"/>
    </source>
</evidence>
<keyword evidence="2" id="KW-0479">Metal-binding</keyword>
<keyword evidence="5" id="KW-1185">Reference proteome</keyword>
<accession>A0A058Z936</accession>
<proteinExistence type="inferred from homology"/>
<dbReference type="InterPro" id="IPR008584">
    <property type="entry name" value="CXXC_Zn-binding_euk"/>
</dbReference>
<evidence type="ECO:0000256" key="3">
    <source>
        <dbReference type="ARBA" id="ARBA00022833"/>
    </source>
</evidence>
<evidence type="ECO:0000313" key="5">
    <source>
        <dbReference type="Proteomes" id="UP000030693"/>
    </source>
</evidence>
<dbReference type="PANTHER" id="PTHR12857:SF0">
    <property type="entry name" value="CXXC MOTIF CONTAINING ZINC BINDING PROTEIN"/>
    <property type="match status" value="1"/>
</dbReference>
<dbReference type="RefSeq" id="XP_009495122.1">
    <property type="nucleotide sequence ID" value="XM_009496847.1"/>
</dbReference>
<dbReference type="PANTHER" id="PTHR12857">
    <property type="entry name" value="CXXC MOTIF CONTAINING ZINC BINDING PROTEIN"/>
    <property type="match status" value="1"/>
</dbReference>
<dbReference type="SUPFAM" id="SSF141678">
    <property type="entry name" value="MAL13P1.257-like"/>
    <property type="match status" value="1"/>
</dbReference>
<reference evidence="4" key="1">
    <citation type="submission" date="2013-04" db="EMBL/GenBank/DDBJ databases">
        <title>The Genome Sequence of Fonticula alba ATCC 38817.</title>
        <authorList>
            <consortium name="The Broad Institute Genomics Platform"/>
            <person name="Russ C."/>
            <person name="Cuomo C."/>
            <person name="Burger G."/>
            <person name="Gray M.W."/>
            <person name="Holland P.W.H."/>
            <person name="King N."/>
            <person name="Lang F.B.F."/>
            <person name="Roger A.J."/>
            <person name="Ruiz-Trillo I."/>
            <person name="Brown M."/>
            <person name="Walker B."/>
            <person name="Young S."/>
            <person name="Zeng Q."/>
            <person name="Gargeya S."/>
            <person name="Fitzgerald M."/>
            <person name="Haas B."/>
            <person name="Abouelleil A."/>
            <person name="Allen A.W."/>
            <person name="Alvarado L."/>
            <person name="Arachchi H.M."/>
            <person name="Berlin A.M."/>
            <person name="Chapman S.B."/>
            <person name="Gainer-Dewar J."/>
            <person name="Goldberg J."/>
            <person name="Griggs A."/>
            <person name="Gujja S."/>
            <person name="Hansen M."/>
            <person name="Howarth C."/>
            <person name="Imamovic A."/>
            <person name="Ireland A."/>
            <person name="Larimer J."/>
            <person name="McCowan C."/>
            <person name="Murphy C."/>
            <person name="Pearson M."/>
            <person name="Poon T.W."/>
            <person name="Priest M."/>
            <person name="Roberts A."/>
            <person name="Saif S."/>
            <person name="Shea T."/>
            <person name="Sisk P."/>
            <person name="Sykes S."/>
            <person name="Wortman J."/>
            <person name="Nusbaum C."/>
            <person name="Birren B."/>
        </authorList>
    </citation>
    <scope>NUCLEOTIDE SEQUENCE [LARGE SCALE GENOMIC DNA]</scope>
    <source>
        <strain evidence="4">ATCC 38817</strain>
    </source>
</reference>
<dbReference type="OrthoDB" id="10248838at2759"/>
<dbReference type="Proteomes" id="UP000030693">
    <property type="component" value="Unassembled WGS sequence"/>
</dbReference>
<sequence length="155" mass="17744">MIQTLLISALIENGQNLRIPNDYTWKFTLECSNCRERSPKPVVFNGIDKDSPGDNDRVSVNFYMTCKGCRRQATIDVLRINITEITGTSPELVPFATFECRNTSLVEFFPSDEFEITSTESDTIFKEVDPSDEWADYDEKGQVSVSIEEFNYKLD</sequence>
<evidence type="ECO:0000313" key="4">
    <source>
        <dbReference type="EMBL" id="KCV70606.1"/>
    </source>
</evidence>
<dbReference type="EMBL" id="KB932204">
    <property type="protein sequence ID" value="KCV70606.1"/>
    <property type="molecule type" value="Genomic_DNA"/>
</dbReference>
<dbReference type="eggNOG" id="KOG1296">
    <property type="taxonomic scope" value="Eukaryota"/>
</dbReference>
<gene>
    <name evidence="4" type="ORF">H696_02964</name>
</gene>
<dbReference type="GeneID" id="20527689"/>
<protein>
    <recommendedName>
        <fullName evidence="6">DUF866 domain-containing protein</fullName>
    </recommendedName>
</protein>